<evidence type="ECO:0000313" key="2">
    <source>
        <dbReference type="Proteomes" id="UP001057402"/>
    </source>
</evidence>
<gene>
    <name evidence="1" type="ORF">MLD38_011658</name>
</gene>
<proteinExistence type="predicted"/>
<name>A0ACB9R3D0_9MYRT</name>
<organism evidence="1 2">
    <name type="scientific">Melastoma candidum</name>
    <dbReference type="NCBI Taxonomy" id="119954"/>
    <lineage>
        <taxon>Eukaryota</taxon>
        <taxon>Viridiplantae</taxon>
        <taxon>Streptophyta</taxon>
        <taxon>Embryophyta</taxon>
        <taxon>Tracheophyta</taxon>
        <taxon>Spermatophyta</taxon>
        <taxon>Magnoliopsida</taxon>
        <taxon>eudicotyledons</taxon>
        <taxon>Gunneridae</taxon>
        <taxon>Pentapetalae</taxon>
        <taxon>rosids</taxon>
        <taxon>malvids</taxon>
        <taxon>Myrtales</taxon>
        <taxon>Melastomataceae</taxon>
        <taxon>Melastomatoideae</taxon>
        <taxon>Melastomateae</taxon>
        <taxon>Melastoma</taxon>
    </lineage>
</organism>
<evidence type="ECO:0000313" key="1">
    <source>
        <dbReference type="EMBL" id="KAI4373542.1"/>
    </source>
</evidence>
<comment type="caution">
    <text evidence="1">The sequence shown here is derived from an EMBL/GenBank/DDBJ whole genome shotgun (WGS) entry which is preliminary data.</text>
</comment>
<keyword evidence="2" id="KW-1185">Reference proteome</keyword>
<reference evidence="2" key="1">
    <citation type="journal article" date="2023" name="Front. Plant Sci.">
        <title>Chromosomal-level genome assembly of Melastoma candidum provides insights into trichome evolution.</title>
        <authorList>
            <person name="Zhong Y."/>
            <person name="Wu W."/>
            <person name="Sun C."/>
            <person name="Zou P."/>
            <person name="Liu Y."/>
            <person name="Dai S."/>
            <person name="Zhou R."/>
        </authorList>
    </citation>
    <scope>NUCLEOTIDE SEQUENCE [LARGE SCALE GENOMIC DNA]</scope>
</reference>
<dbReference type="Proteomes" id="UP001057402">
    <property type="component" value="Chromosome 4"/>
</dbReference>
<dbReference type="EMBL" id="CM042883">
    <property type="protein sequence ID" value="KAI4373542.1"/>
    <property type="molecule type" value="Genomic_DNA"/>
</dbReference>
<protein>
    <submittedName>
        <fullName evidence="1">Uncharacterized protein</fullName>
    </submittedName>
</protein>
<sequence length="1831" mass="202158">MTSSNLPGTIIKDDDARRKRPHPAGSNSCGEDVFPKKGRKVGPVLPDKLQQTPPSATVTRTERLNKRTPSPLERSMSSQEGPSPSSERQGASTSSKLQASKRMREEEEKKIKESRQCSIGNSRRKSAISARSYMECFIEQRKNIKLASLEELTSPCASPVILNSYELSKKALDDEENSQSSNQFNLENQVRCLRDTDKVSGHSKLDAAALSNEKEVVADLTGASDLEEDALSPKEVSQFSGSSEVKMPLDVHVSRQRDPEVRDDSDSNSRCDSREPFEGNSINPTVEKKLTASGEPETVSCSENGKCNNNREGLGPEYIDDAVRSDKLLLWNNCNRSCHQSSLIPSSADAAPGVLHCPACVGHKEEFSRFVEYWVPALISNVQLEQYCEMLLSNALALSSSSRSCPVGALHDILISIRKCCDHPFIVDTKLPNLLSKDVPATDYLDIGIKASGKLVLLDKLLHELKKQKMRVLVLFQHIGGCLDTTGDILDDYMRQRFGEDSYERIDGGVMRSRVMAALNLFNQIEQGRFVLLLEKRACSPRIKLSSIDVVIIFDSDWNPINDLRNLQKLSWESELKQVKVFRLYSPFTVEEKVLVCAKQGTTWDSKLLSANFSSSQMLLMWGASYLLKKLEEFHSISKMSYISDSDKKLTENVVQEFLTLLESSREETIKSNCFITKVQVDVVGYTTEDLLQGESSLQLEYEESPHMFWSRLRNRKILRWKYILVSSQRNRKKVKPYDQVTTKSGKAQKKDQRKLINQTKALPPENPGIEEGMPANKEGIVVSPCSSLPGKDHLLSPDSRNVEQDERTKLIDAQRSLHVDLKQEITRLSEILELSDDVRVVVEIFFDYVINNRHLPRESATILQAFQLALCWTSASLLKEKIDRRVSLELSQRHLSFSCSREEADCVYMRLRNLKKLFLATLESSDSIDSSKAPELLTKVAKLNRSSDKTVHLAAASHDVSAETASAASGAACCSSGVLTSHKARDGKQLNGCVDNPRKTVDLQPCVEMKRKGISRDIEAEKASLEKSYQLEIAIIRLHHTGSKLKEKLEMLKIEHDKKLKEVELYHSTTENHFQRESQSFSVQGDRHSYDQIPHPEENNEEIDSATGKSTDQRTRINVHDIDNSDSEISRASSSPQALASKSSSKAAPLQNEENETADSGSTSGIAKGASKVLRGGAGIETNHQENAYSRNSCLGEVGLAKERSEEAVKDVLPGVSEPLLSKENTDSTSDDLLMSRTSNLEVLVEEPVTVSNVMESFPSNAVPPRTSALPGIEALQYDQGRESLVGDCHTANNHTSAICSAGDGSGILLPDEPGRATTSNVPSASRDEVMSPNPISDACEDLHHEVTSTRECLLNAAPGTFSDFSEEDGNGRIQEQQDNMLEREVESPQPCILTSSAMEERIRQPPELLNLQQREPEAPYSQKDMSSENDGAQMEPVLREEISGDVSPSKGPPNIAPAGALENQLLGDAVLSRTMPTGSQGPCNSHLPPTRTSSLPISNSPLGGALCSRGAPVGSTFVPNRRPMQPLIQHAPGMPLPSREADPLENEFEMMRKEVVHADQTFDELKSRLIFERDKEIQEMFAQIHTKFEDKLKEAETEHDLKKEELDLHMNRVFMNKMLAAAFRHKCKDIKSSTLRGGQRVSAGGVSPDLAQQFALSSLAARNFQRQASVPSSHVPPPSTSQGSAIPPSHSQSIPPAVLNPQNRAPAGPPINHAPPHSPRVPAIPLLKPVSLSVTLSVPTMVGHTFPVEQTRAIAPHLQHPRPGGRPILSQQVQDLVNRHVNLTTNVPSAPAMRTTNQVTPSAMASQIWNVVPGPSDSSTNVVCLSDEK</sequence>
<accession>A0ACB9R3D0</accession>